<keyword evidence="2 5" id="KW-0689">Ribosomal protein</keyword>
<evidence type="ECO:0000256" key="3">
    <source>
        <dbReference type="ARBA" id="ARBA00023274"/>
    </source>
</evidence>
<dbReference type="GO" id="GO:0006412">
    <property type="term" value="P:translation"/>
    <property type="evidence" value="ECO:0007669"/>
    <property type="project" value="TreeGrafter"/>
</dbReference>
<evidence type="ECO:0000313" key="6">
    <source>
        <dbReference type="Proteomes" id="UP000070355"/>
    </source>
</evidence>
<dbReference type="CDD" id="cd05688">
    <property type="entry name" value="S1_RPS1_repeat_ec3"/>
    <property type="match status" value="1"/>
</dbReference>
<dbReference type="CDD" id="cd04465">
    <property type="entry name" value="S1_RPS1_repeat_ec2_hs2"/>
    <property type="match status" value="1"/>
</dbReference>
<feature type="domain" description="S1 motif" evidence="4">
    <location>
        <begin position="310"/>
        <end position="379"/>
    </location>
</feature>
<dbReference type="PRINTS" id="PR00681">
    <property type="entry name" value="RIBOSOMALS1"/>
</dbReference>
<dbReference type="Pfam" id="PF00575">
    <property type="entry name" value="S1"/>
    <property type="match status" value="4"/>
</dbReference>
<dbReference type="EMBL" id="LSDC01000043">
    <property type="protein sequence ID" value="KXB61095.1"/>
    <property type="molecule type" value="Genomic_DNA"/>
</dbReference>
<dbReference type="SUPFAM" id="SSF50249">
    <property type="entry name" value="Nucleic acid-binding proteins"/>
    <property type="match status" value="4"/>
</dbReference>
<comment type="similarity">
    <text evidence="1">Belongs to the bacterial ribosomal protein bS1 family.</text>
</comment>
<evidence type="ECO:0000256" key="1">
    <source>
        <dbReference type="ARBA" id="ARBA00006767"/>
    </source>
</evidence>
<evidence type="ECO:0000313" key="5">
    <source>
        <dbReference type="EMBL" id="KXB61095.1"/>
    </source>
</evidence>
<dbReference type="GO" id="GO:0005840">
    <property type="term" value="C:ribosome"/>
    <property type="evidence" value="ECO:0007669"/>
    <property type="project" value="UniProtKB-KW"/>
</dbReference>
<feature type="domain" description="S1 motif" evidence="4">
    <location>
        <begin position="35"/>
        <end position="113"/>
    </location>
</feature>
<dbReference type="GO" id="GO:0003729">
    <property type="term" value="F:mRNA binding"/>
    <property type="evidence" value="ECO:0007669"/>
    <property type="project" value="UniProtKB-ARBA"/>
</dbReference>
<name>A0A134A084_9BACL</name>
<dbReference type="NCBIfam" id="NF005208">
    <property type="entry name" value="PRK06676.1"/>
    <property type="match status" value="1"/>
</dbReference>
<reference evidence="6" key="1">
    <citation type="submission" date="2016-01" db="EMBL/GenBank/DDBJ databases">
        <authorList>
            <person name="Mitreva M."/>
            <person name="Pepin K.H."/>
            <person name="Mihindukulasuriya K.A."/>
            <person name="Fulton R."/>
            <person name="Fronick C."/>
            <person name="O'Laughlin M."/>
            <person name="Miner T."/>
            <person name="Herter B."/>
            <person name="Rosa B.A."/>
            <person name="Cordes M."/>
            <person name="Tomlinson C."/>
            <person name="Wollam A."/>
            <person name="Palsikar V.B."/>
            <person name="Mardis E.R."/>
            <person name="Wilson R.K."/>
        </authorList>
    </citation>
    <scope>NUCLEOTIDE SEQUENCE [LARGE SCALE GENOMIC DNA]</scope>
    <source>
        <strain evidence="6">DNF01167</strain>
    </source>
</reference>
<protein>
    <submittedName>
        <fullName evidence="5">Putative ribosomal protein S1</fullName>
    </submittedName>
</protein>
<dbReference type="STRING" id="1379.HMPREF3186_00649"/>
<gene>
    <name evidence="5" type="ORF">HMPREF3186_00649</name>
</gene>
<dbReference type="SMART" id="SM00316">
    <property type="entry name" value="S1"/>
    <property type="match status" value="4"/>
</dbReference>
<dbReference type="PANTHER" id="PTHR10724">
    <property type="entry name" value="30S RIBOSOMAL PROTEIN S1"/>
    <property type="match status" value="1"/>
</dbReference>
<dbReference type="Gene3D" id="2.40.50.140">
    <property type="entry name" value="Nucleic acid-binding proteins"/>
    <property type="match status" value="4"/>
</dbReference>
<dbReference type="Proteomes" id="UP000070355">
    <property type="component" value="Unassembled WGS sequence"/>
</dbReference>
<dbReference type="InterPro" id="IPR012340">
    <property type="entry name" value="NA-bd_OB-fold"/>
</dbReference>
<feature type="domain" description="S1 motif" evidence="4">
    <location>
        <begin position="138"/>
        <end position="204"/>
    </location>
</feature>
<feature type="domain" description="S1 motif" evidence="4">
    <location>
        <begin position="225"/>
        <end position="293"/>
    </location>
</feature>
<dbReference type="FunFam" id="2.40.50.140:FF:000051">
    <property type="entry name" value="RNA-binding transcriptional accessory protein"/>
    <property type="match status" value="2"/>
</dbReference>
<dbReference type="InterPro" id="IPR050437">
    <property type="entry name" value="Ribos_protein_bS1-like"/>
</dbReference>
<evidence type="ECO:0000259" key="4">
    <source>
        <dbReference type="PROSITE" id="PS50126"/>
    </source>
</evidence>
<dbReference type="InterPro" id="IPR035104">
    <property type="entry name" value="Ribosomal_protein_S1-like"/>
</dbReference>
<accession>A0A134A084</accession>
<evidence type="ECO:0000256" key="2">
    <source>
        <dbReference type="ARBA" id="ARBA00022980"/>
    </source>
</evidence>
<dbReference type="GO" id="GO:0005737">
    <property type="term" value="C:cytoplasm"/>
    <property type="evidence" value="ECO:0007669"/>
    <property type="project" value="UniProtKB-ARBA"/>
</dbReference>
<organism evidence="5 6">
    <name type="scientific">Gemella haemolysans</name>
    <dbReference type="NCBI Taxonomy" id="1379"/>
    <lineage>
        <taxon>Bacteria</taxon>
        <taxon>Bacillati</taxon>
        <taxon>Bacillota</taxon>
        <taxon>Bacilli</taxon>
        <taxon>Bacillales</taxon>
        <taxon>Gemellaceae</taxon>
        <taxon>Gemella</taxon>
    </lineage>
</organism>
<dbReference type="PATRIC" id="fig|1379.3.peg.630"/>
<dbReference type="InterPro" id="IPR003029">
    <property type="entry name" value="S1_domain"/>
</dbReference>
<sequence>MYNINIVCIVSTGGLEVMTTSFEELLNSSEMLKKGDKVTGTVSKIDNDKVYVDVAGAQYDCVILRNQITRKPFENIEDVLSVGDEVEAQVTGIRADREKRSEDVPGVIYLSHKILENAEYKKLMELSWAGIIEKFENGELIQATVSGQTKGGLLADVEGLRAFIPGSYIDTKFRKDLSKFVGNEYTFKIEEVDKSKNKIILNRRVILEEEKAKKLAEVYGNINEGDVIEGKVSRITDFGAFVNIGEVDGLLHISEISHARVEKVADVLSVGDTVKVAVIAVDKENEKVSLSAKTLLPTQWEVARATIKAGDVLEGVVRNTTAFGAFVEVLPDVEGLVHISQISHERVTNVEDVLKKGDKVNVKVLEFDFENERLSLSIKELLEKPVKEEVKEEAEYDTSYLKDEDTSFNLGDKFKDIEL</sequence>
<dbReference type="AlphaFoldDB" id="A0A134A084"/>
<dbReference type="PROSITE" id="PS50126">
    <property type="entry name" value="S1"/>
    <property type="match status" value="4"/>
</dbReference>
<comment type="caution">
    <text evidence="5">The sequence shown here is derived from an EMBL/GenBank/DDBJ whole genome shotgun (WGS) entry which is preliminary data.</text>
</comment>
<keyword evidence="3" id="KW-0687">Ribonucleoprotein</keyword>
<dbReference type="GO" id="GO:0003735">
    <property type="term" value="F:structural constituent of ribosome"/>
    <property type="evidence" value="ECO:0007669"/>
    <property type="project" value="TreeGrafter"/>
</dbReference>
<proteinExistence type="inferred from homology"/>
<dbReference type="PANTHER" id="PTHR10724:SF7">
    <property type="entry name" value="SMALL RIBOSOMAL SUBUNIT PROTEIN BS1C"/>
    <property type="match status" value="1"/>
</dbReference>